<accession>A0A1B1URG6</accession>
<organism evidence="1 2">
    <name type="scientific">Bradyrhizobium icense</name>
    <dbReference type="NCBI Taxonomy" id="1274631"/>
    <lineage>
        <taxon>Bacteria</taxon>
        <taxon>Pseudomonadati</taxon>
        <taxon>Pseudomonadota</taxon>
        <taxon>Alphaproteobacteria</taxon>
        <taxon>Hyphomicrobiales</taxon>
        <taxon>Nitrobacteraceae</taxon>
        <taxon>Bradyrhizobium</taxon>
    </lineage>
</organism>
<keyword evidence="2" id="KW-1185">Reference proteome</keyword>
<dbReference type="AlphaFoldDB" id="A0A1B1URG6"/>
<name>A0A1B1URG6_9BRAD</name>
<dbReference type="Proteomes" id="UP000092839">
    <property type="component" value="Chromosome"/>
</dbReference>
<protein>
    <submittedName>
        <fullName evidence="1">Uncharacterized protein</fullName>
    </submittedName>
</protein>
<evidence type="ECO:0000313" key="2">
    <source>
        <dbReference type="Proteomes" id="UP000092839"/>
    </source>
</evidence>
<proteinExistence type="predicted"/>
<dbReference type="KEGG" id="bic:LMTR13_08330"/>
<sequence length="119" mass="12794">MRISCVSARGPLQRPKEIGSLQVFVLDVDRKPTLAFEALDLAEAQDICRDCDLRTDLIALTSNGAPICAPNSALVPRLAVQEEIAAFRHAVGQAPASDMPTMTFLIKIDGVMVVSFGPE</sequence>
<dbReference type="EMBL" id="CP016428">
    <property type="protein sequence ID" value="ANW05397.1"/>
    <property type="molecule type" value="Genomic_DNA"/>
</dbReference>
<evidence type="ECO:0000313" key="1">
    <source>
        <dbReference type="EMBL" id="ANW05397.1"/>
    </source>
</evidence>
<gene>
    <name evidence="1" type="ORF">LMTR13_08330</name>
</gene>
<reference evidence="1 2" key="1">
    <citation type="submission" date="2016-07" db="EMBL/GenBank/DDBJ databases">
        <title>Complete genome sequence of Bradyrhizobium icense LMTR 13T, a potential inoculant strain isolated from lima bean (Phaseolus lunatus) in Peru.</title>
        <authorList>
            <person name="Ormeno-Orrillo E."/>
            <person name="Duran D."/>
            <person name="Rogel M.A."/>
            <person name="Rey L."/>
            <person name="Imperial J."/>
            <person name="Ruiz-Argueso T."/>
            <person name="Martinez-Romero E."/>
        </authorList>
    </citation>
    <scope>NUCLEOTIDE SEQUENCE [LARGE SCALE GENOMIC DNA]</scope>
    <source>
        <strain evidence="1 2">LMTR 13</strain>
    </source>
</reference>